<gene>
    <name evidence="1" type="ORF">EVA_05253</name>
</gene>
<comment type="caution">
    <text evidence="1">The sequence shown here is derived from an EMBL/GenBank/DDBJ whole genome shotgun (WGS) entry which is preliminary data.</text>
</comment>
<name>J9H058_9ZZZZ</name>
<dbReference type="AlphaFoldDB" id="J9H058"/>
<reference evidence="1" key="1">
    <citation type="journal article" date="2012" name="PLoS ONE">
        <title>Gene sets for utilization of primary and secondary nutrition supplies in the distal gut of endangered iberian lynx.</title>
        <authorList>
            <person name="Alcaide M."/>
            <person name="Messina E."/>
            <person name="Richter M."/>
            <person name="Bargiela R."/>
            <person name="Peplies J."/>
            <person name="Huws S.A."/>
            <person name="Newbold C.J."/>
            <person name="Golyshin P.N."/>
            <person name="Simon M.A."/>
            <person name="Lopez G."/>
            <person name="Yakimov M.M."/>
            <person name="Ferrer M."/>
        </authorList>
    </citation>
    <scope>NUCLEOTIDE SEQUENCE</scope>
</reference>
<dbReference type="EMBL" id="AMCI01001103">
    <property type="protein sequence ID" value="EJX06640.1"/>
    <property type="molecule type" value="Genomic_DNA"/>
</dbReference>
<protein>
    <submittedName>
        <fullName evidence="1">Uncharacterized protein</fullName>
    </submittedName>
</protein>
<proteinExistence type="predicted"/>
<sequence>MDEEYIMDCKMLLNQRKITILTITVPAAVNRIRKSPKRSYGSPRVPG</sequence>
<organism evidence="1">
    <name type="scientific">gut metagenome</name>
    <dbReference type="NCBI Taxonomy" id="749906"/>
    <lineage>
        <taxon>unclassified sequences</taxon>
        <taxon>metagenomes</taxon>
        <taxon>organismal metagenomes</taxon>
    </lineage>
</organism>
<accession>J9H058</accession>
<evidence type="ECO:0000313" key="1">
    <source>
        <dbReference type="EMBL" id="EJX06640.1"/>
    </source>
</evidence>